<reference evidence="1" key="1">
    <citation type="submission" date="2021-06" db="EMBL/GenBank/DDBJ databases">
        <authorList>
            <person name="Kallberg Y."/>
            <person name="Tangrot J."/>
            <person name="Rosling A."/>
        </authorList>
    </citation>
    <scope>NUCLEOTIDE SEQUENCE</scope>
    <source>
        <strain evidence="1">CL356</strain>
    </source>
</reference>
<evidence type="ECO:0000313" key="2">
    <source>
        <dbReference type="Proteomes" id="UP000789525"/>
    </source>
</evidence>
<evidence type="ECO:0000313" key="1">
    <source>
        <dbReference type="EMBL" id="CAG8516989.1"/>
    </source>
</evidence>
<gene>
    <name evidence="1" type="ORF">ACOLOM_LOCUS3479</name>
</gene>
<keyword evidence="2" id="KW-1185">Reference proteome</keyword>
<name>A0ACA9L8R3_9GLOM</name>
<dbReference type="Proteomes" id="UP000789525">
    <property type="component" value="Unassembled WGS sequence"/>
</dbReference>
<accession>A0ACA9L8R3</accession>
<dbReference type="EMBL" id="CAJVPT010005156">
    <property type="protein sequence ID" value="CAG8516989.1"/>
    <property type="molecule type" value="Genomic_DNA"/>
</dbReference>
<protein>
    <submittedName>
        <fullName evidence="1">3819_t:CDS:1</fullName>
    </submittedName>
</protein>
<proteinExistence type="predicted"/>
<sequence length="39" mass="4324">MISGIDELNSEIEPSSPWVSTDPPLIGVGLRLMAHLDWF</sequence>
<organism evidence="1 2">
    <name type="scientific">Acaulospora colombiana</name>
    <dbReference type="NCBI Taxonomy" id="27376"/>
    <lineage>
        <taxon>Eukaryota</taxon>
        <taxon>Fungi</taxon>
        <taxon>Fungi incertae sedis</taxon>
        <taxon>Mucoromycota</taxon>
        <taxon>Glomeromycotina</taxon>
        <taxon>Glomeromycetes</taxon>
        <taxon>Diversisporales</taxon>
        <taxon>Acaulosporaceae</taxon>
        <taxon>Acaulospora</taxon>
    </lineage>
</organism>
<comment type="caution">
    <text evidence="1">The sequence shown here is derived from an EMBL/GenBank/DDBJ whole genome shotgun (WGS) entry which is preliminary data.</text>
</comment>